<keyword evidence="7" id="KW-1185">Reference proteome</keyword>
<organism evidence="6 7">
    <name type="scientific">Sporolactobacillus shoreicorticis</name>
    <dbReference type="NCBI Taxonomy" id="1923877"/>
    <lineage>
        <taxon>Bacteria</taxon>
        <taxon>Bacillati</taxon>
        <taxon>Bacillota</taxon>
        <taxon>Bacilli</taxon>
        <taxon>Bacillales</taxon>
        <taxon>Sporolactobacillaceae</taxon>
        <taxon>Sporolactobacillus</taxon>
    </lineage>
</organism>
<evidence type="ECO:0000259" key="5">
    <source>
        <dbReference type="PROSITE" id="PS50937"/>
    </source>
</evidence>
<dbReference type="InterPro" id="IPR047057">
    <property type="entry name" value="MerR_fam"/>
</dbReference>
<dbReference type="PANTHER" id="PTHR30204">
    <property type="entry name" value="REDOX-CYCLING DRUG-SENSING TRANSCRIPTIONAL ACTIVATOR SOXR"/>
    <property type="match status" value="1"/>
</dbReference>
<evidence type="ECO:0000256" key="4">
    <source>
        <dbReference type="ARBA" id="ARBA00023163"/>
    </source>
</evidence>
<name>A0ABW5S1Q3_9BACL</name>
<evidence type="ECO:0000313" key="6">
    <source>
        <dbReference type="EMBL" id="MFD2693453.1"/>
    </source>
</evidence>
<evidence type="ECO:0000256" key="3">
    <source>
        <dbReference type="ARBA" id="ARBA00023125"/>
    </source>
</evidence>
<dbReference type="SUPFAM" id="SSF46955">
    <property type="entry name" value="Putative DNA-binding domain"/>
    <property type="match status" value="1"/>
</dbReference>
<keyword evidence="2" id="KW-0805">Transcription regulation</keyword>
<evidence type="ECO:0000313" key="7">
    <source>
        <dbReference type="Proteomes" id="UP001597399"/>
    </source>
</evidence>
<keyword evidence="4" id="KW-0804">Transcription</keyword>
<dbReference type="PANTHER" id="PTHR30204:SF69">
    <property type="entry name" value="MERR-FAMILY TRANSCRIPTIONAL REGULATOR"/>
    <property type="match status" value="1"/>
</dbReference>
<evidence type="ECO:0000256" key="2">
    <source>
        <dbReference type="ARBA" id="ARBA00023015"/>
    </source>
</evidence>
<evidence type="ECO:0000256" key="1">
    <source>
        <dbReference type="ARBA" id="ARBA00022491"/>
    </source>
</evidence>
<dbReference type="Pfam" id="PF13411">
    <property type="entry name" value="MerR_1"/>
    <property type="match status" value="1"/>
</dbReference>
<keyword evidence="3" id="KW-0238">DNA-binding</keyword>
<proteinExistence type="predicted"/>
<dbReference type="InterPro" id="IPR000551">
    <property type="entry name" value="MerR-type_HTH_dom"/>
</dbReference>
<dbReference type="Proteomes" id="UP001597399">
    <property type="component" value="Unassembled WGS sequence"/>
</dbReference>
<dbReference type="SMART" id="SM00422">
    <property type="entry name" value="HTH_MERR"/>
    <property type="match status" value="1"/>
</dbReference>
<protein>
    <submittedName>
        <fullName evidence="6">MerR family transcriptional regulator</fullName>
    </submittedName>
</protein>
<keyword evidence="1" id="KW-0678">Repressor</keyword>
<dbReference type="Gene3D" id="1.10.1660.10">
    <property type="match status" value="1"/>
</dbReference>
<feature type="domain" description="HTH merR-type" evidence="5">
    <location>
        <begin position="1"/>
        <end position="71"/>
    </location>
</feature>
<dbReference type="EMBL" id="JBHUMQ010000017">
    <property type="protein sequence ID" value="MFD2693453.1"/>
    <property type="molecule type" value="Genomic_DNA"/>
</dbReference>
<accession>A0ABW5S1Q3</accession>
<dbReference type="CDD" id="cd00592">
    <property type="entry name" value="HTH_MerR-like"/>
    <property type="match status" value="1"/>
</dbReference>
<dbReference type="PROSITE" id="PS50937">
    <property type="entry name" value="HTH_MERR_2"/>
    <property type="match status" value="1"/>
</dbReference>
<dbReference type="RefSeq" id="WP_253060256.1">
    <property type="nucleotide sequence ID" value="NZ_JAMXWM010000005.1"/>
</dbReference>
<sequence>MKSKVFSELTGIPVSTLRFYEKNGLIPEKYLTRDLHNYRIYTANAKRHVEDIRLLLDSGFSISELKLLLNNPHCLSSDSKRDRILKEKLAKINEKQKKLMLAKQVILDLLSGEKKVIKENENWNCP</sequence>
<dbReference type="InterPro" id="IPR009061">
    <property type="entry name" value="DNA-bd_dom_put_sf"/>
</dbReference>
<comment type="caution">
    <text evidence="6">The sequence shown here is derived from an EMBL/GenBank/DDBJ whole genome shotgun (WGS) entry which is preliminary data.</text>
</comment>
<reference evidence="7" key="1">
    <citation type="journal article" date="2019" name="Int. J. Syst. Evol. Microbiol.">
        <title>The Global Catalogue of Microorganisms (GCM) 10K type strain sequencing project: providing services to taxonomists for standard genome sequencing and annotation.</title>
        <authorList>
            <consortium name="The Broad Institute Genomics Platform"/>
            <consortium name="The Broad Institute Genome Sequencing Center for Infectious Disease"/>
            <person name="Wu L."/>
            <person name="Ma J."/>
        </authorList>
    </citation>
    <scope>NUCLEOTIDE SEQUENCE [LARGE SCALE GENOMIC DNA]</scope>
    <source>
        <strain evidence="7">TISTR 2466</strain>
    </source>
</reference>
<gene>
    <name evidence="6" type="ORF">ACFSUE_07415</name>
</gene>